<evidence type="ECO:0000256" key="1">
    <source>
        <dbReference type="ARBA" id="ARBA00022527"/>
    </source>
</evidence>
<evidence type="ECO:0000259" key="2">
    <source>
        <dbReference type="Pfam" id="PF13581"/>
    </source>
</evidence>
<feature type="domain" description="Histidine kinase/HSP90-like ATPase" evidence="2">
    <location>
        <begin position="15"/>
        <end position="120"/>
    </location>
</feature>
<name>A0A1H9A2F0_9PSEU</name>
<dbReference type="PANTHER" id="PTHR35526">
    <property type="entry name" value="ANTI-SIGMA-F FACTOR RSBW-RELATED"/>
    <property type="match status" value="1"/>
</dbReference>
<dbReference type="EMBL" id="FOFT01000001">
    <property type="protein sequence ID" value="SEP70850.1"/>
    <property type="molecule type" value="Genomic_DNA"/>
</dbReference>
<dbReference type="InterPro" id="IPR036890">
    <property type="entry name" value="HATPase_C_sf"/>
</dbReference>
<dbReference type="SUPFAM" id="SSF55874">
    <property type="entry name" value="ATPase domain of HSP90 chaperone/DNA topoisomerase II/histidine kinase"/>
    <property type="match status" value="1"/>
</dbReference>
<sequence>MTARVVDLPVRPGMSMASLRRHLAAALQDLGEDHLYDVQLVVTELVANVLDHTPSTTGHLRVLRGQEPCAVIVEVDDESAVQPVYGCSRLGENRGRGIVVVDNISREWGCRPRGGGGKTVFALVECTGT</sequence>
<dbReference type="Pfam" id="PF13581">
    <property type="entry name" value="HATPase_c_2"/>
    <property type="match status" value="1"/>
</dbReference>
<dbReference type="OrthoDB" id="3478628at2"/>
<dbReference type="AlphaFoldDB" id="A0A1H9A2F0"/>
<proteinExistence type="predicted"/>
<dbReference type="RefSeq" id="WP_090062291.1">
    <property type="nucleotide sequence ID" value="NZ_FOFT01000001.1"/>
</dbReference>
<dbReference type="InterPro" id="IPR003594">
    <property type="entry name" value="HATPase_dom"/>
</dbReference>
<dbReference type="Proteomes" id="UP000199028">
    <property type="component" value="Unassembled WGS sequence"/>
</dbReference>
<gene>
    <name evidence="3" type="ORF">SAMN05216195_10174</name>
</gene>
<dbReference type="PANTHER" id="PTHR35526:SF3">
    <property type="entry name" value="ANTI-SIGMA-F FACTOR RSBW"/>
    <property type="match status" value="1"/>
</dbReference>
<organism evidence="3 4">
    <name type="scientific">Lentzea flaviverrucosa</name>
    <dbReference type="NCBI Taxonomy" id="200379"/>
    <lineage>
        <taxon>Bacteria</taxon>
        <taxon>Bacillati</taxon>
        <taxon>Actinomycetota</taxon>
        <taxon>Actinomycetes</taxon>
        <taxon>Pseudonocardiales</taxon>
        <taxon>Pseudonocardiaceae</taxon>
        <taxon>Lentzea</taxon>
    </lineage>
</organism>
<protein>
    <recommendedName>
        <fullName evidence="2">Histidine kinase/HSP90-like ATPase domain-containing protein</fullName>
    </recommendedName>
</protein>
<keyword evidence="4" id="KW-1185">Reference proteome</keyword>
<dbReference type="InterPro" id="IPR050267">
    <property type="entry name" value="Anti-sigma-factor_SerPK"/>
</dbReference>
<keyword evidence="1" id="KW-0723">Serine/threonine-protein kinase</keyword>
<accession>A0A1H9A2F0</accession>
<evidence type="ECO:0000313" key="4">
    <source>
        <dbReference type="Proteomes" id="UP000199028"/>
    </source>
</evidence>
<dbReference type="CDD" id="cd16936">
    <property type="entry name" value="HATPase_RsbW-like"/>
    <property type="match status" value="1"/>
</dbReference>
<dbReference type="Gene3D" id="3.30.565.10">
    <property type="entry name" value="Histidine kinase-like ATPase, C-terminal domain"/>
    <property type="match status" value="1"/>
</dbReference>
<keyword evidence="1" id="KW-0808">Transferase</keyword>
<evidence type="ECO:0000313" key="3">
    <source>
        <dbReference type="EMBL" id="SEP70850.1"/>
    </source>
</evidence>
<keyword evidence="1" id="KW-0418">Kinase</keyword>
<dbReference type="GO" id="GO:0004674">
    <property type="term" value="F:protein serine/threonine kinase activity"/>
    <property type="evidence" value="ECO:0007669"/>
    <property type="project" value="UniProtKB-KW"/>
</dbReference>
<reference evidence="4" key="1">
    <citation type="submission" date="2016-10" db="EMBL/GenBank/DDBJ databases">
        <authorList>
            <person name="Varghese N."/>
            <person name="Submissions S."/>
        </authorList>
    </citation>
    <scope>NUCLEOTIDE SEQUENCE [LARGE SCALE GENOMIC DNA]</scope>
    <source>
        <strain evidence="4">CGMCC 4.578</strain>
    </source>
</reference>